<name>K1XX82_9BACT</name>
<proteinExistence type="predicted"/>
<feature type="transmembrane region" description="Helical" evidence="2">
    <location>
        <begin position="81"/>
        <end position="102"/>
    </location>
</feature>
<accession>K1XX82</accession>
<dbReference type="AlphaFoldDB" id="K1XX82"/>
<organism evidence="3">
    <name type="scientific">uncultured bacterium</name>
    <name type="common">gcode 4</name>
    <dbReference type="NCBI Taxonomy" id="1234023"/>
    <lineage>
        <taxon>Bacteria</taxon>
        <taxon>environmental samples</taxon>
    </lineage>
</organism>
<feature type="compositionally biased region" description="Low complexity" evidence="1">
    <location>
        <begin position="147"/>
        <end position="164"/>
    </location>
</feature>
<feature type="region of interest" description="Disordered" evidence="1">
    <location>
        <begin position="147"/>
        <end position="166"/>
    </location>
</feature>
<sequence length="194" mass="21260">MSVKKTETITIAPAVVEEEVVQPTPVEEVAQEEVVQEMAVITEEQVSVQTEAVEHVEEVKNELSEQRKWGFRFFANKKVSVLAWVGIVTTFSLIGLFSAGFFSSAVPVGKSNIQEAVQPVVSEEVVQPIPVPETTEVAPVPEEVVQTAPETVQPTPVVTEPTPEIAESTPTVTTYEAGRDYTIIKNTKKNLKKQ</sequence>
<evidence type="ECO:0000256" key="2">
    <source>
        <dbReference type="SAM" id="Phobius"/>
    </source>
</evidence>
<keyword evidence="2" id="KW-0472">Membrane</keyword>
<gene>
    <name evidence="3" type="ORF">ACD_78C00361G0001</name>
</gene>
<evidence type="ECO:0000313" key="3">
    <source>
        <dbReference type="EMBL" id="EKD29551.1"/>
    </source>
</evidence>
<comment type="caution">
    <text evidence="3">The sequence shown here is derived from an EMBL/GenBank/DDBJ whole genome shotgun (WGS) entry which is preliminary data.</text>
</comment>
<protein>
    <submittedName>
        <fullName evidence="3">Uncharacterized protein</fullName>
    </submittedName>
</protein>
<evidence type="ECO:0000256" key="1">
    <source>
        <dbReference type="SAM" id="MobiDB-lite"/>
    </source>
</evidence>
<reference evidence="3" key="1">
    <citation type="journal article" date="2012" name="Science">
        <title>Fermentation, hydrogen, and sulfur metabolism in multiple uncultivated bacterial phyla.</title>
        <authorList>
            <person name="Wrighton K.C."/>
            <person name="Thomas B.C."/>
            <person name="Sharon I."/>
            <person name="Miller C.S."/>
            <person name="Castelle C.J."/>
            <person name="VerBerkmoes N.C."/>
            <person name="Wilkins M.J."/>
            <person name="Hettich R.L."/>
            <person name="Lipton M.S."/>
            <person name="Williams K.H."/>
            <person name="Long P.E."/>
            <person name="Banfield J.F."/>
        </authorList>
    </citation>
    <scope>NUCLEOTIDE SEQUENCE [LARGE SCALE GENOMIC DNA]</scope>
</reference>
<keyword evidence="2" id="KW-1133">Transmembrane helix</keyword>
<dbReference type="EMBL" id="AMFJ01034361">
    <property type="protein sequence ID" value="EKD29551.1"/>
    <property type="molecule type" value="Genomic_DNA"/>
</dbReference>
<keyword evidence="2" id="KW-0812">Transmembrane</keyword>